<evidence type="ECO:0000256" key="3">
    <source>
        <dbReference type="ARBA" id="ARBA00023163"/>
    </source>
</evidence>
<feature type="compositionally biased region" description="Basic and acidic residues" evidence="4">
    <location>
        <begin position="349"/>
        <end position="360"/>
    </location>
</feature>
<organism evidence="6 7">
    <name type="scientific">Nonomuraea monospora</name>
    <dbReference type="NCBI Taxonomy" id="568818"/>
    <lineage>
        <taxon>Bacteria</taxon>
        <taxon>Bacillati</taxon>
        <taxon>Actinomycetota</taxon>
        <taxon>Actinomycetes</taxon>
        <taxon>Streptosporangiales</taxon>
        <taxon>Streptosporangiaceae</taxon>
        <taxon>Nonomuraea</taxon>
    </lineage>
</organism>
<keyword evidence="1" id="KW-0805">Transcription regulation</keyword>
<gene>
    <name evidence="6" type="ORF">GCM10009850_028150</name>
</gene>
<keyword evidence="7" id="KW-1185">Reference proteome</keyword>
<evidence type="ECO:0000313" key="6">
    <source>
        <dbReference type="EMBL" id="GAA2207357.1"/>
    </source>
</evidence>
<name>A0ABP5PA52_9ACTN</name>
<feature type="domain" description="HTH araC/xylS-type" evidence="5">
    <location>
        <begin position="251"/>
        <end position="352"/>
    </location>
</feature>
<comment type="caution">
    <text evidence="6">The sequence shown here is derived from an EMBL/GenBank/DDBJ whole genome shotgun (WGS) entry which is preliminary data.</text>
</comment>
<proteinExistence type="predicted"/>
<dbReference type="InterPro" id="IPR018060">
    <property type="entry name" value="HTH_AraC"/>
</dbReference>
<dbReference type="SUPFAM" id="SSF46689">
    <property type="entry name" value="Homeodomain-like"/>
    <property type="match status" value="1"/>
</dbReference>
<dbReference type="InterPro" id="IPR050204">
    <property type="entry name" value="AraC_XylS_family_regulators"/>
</dbReference>
<reference evidence="7" key="1">
    <citation type="journal article" date="2019" name="Int. J. Syst. Evol. Microbiol.">
        <title>The Global Catalogue of Microorganisms (GCM) 10K type strain sequencing project: providing services to taxonomists for standard genome sequencing and annotation.</title>
        <authorList>
            <consortium name="The Broad Institute Genomics Platform"/>
            <consortium name="The Broad Institute Genome Sequencing Center for Infectious Disease"/>
            <person name="Wu L."/>
            <person name="Ma J."/>
        </authorList>
    </citation>
    <scope>NUCLEOTIDE SEQUENCE [LARGE SCALE GENOMIC DNA]</scope>
    <source>
        <strain evidence="7">JCM 16114</strain>
    </source>
</reference>
<evidence type="ECO:0000313" key="7">
    <source>
        <dbReference type="Proteomes" id="UP001499843"/>
    </source>
</evidence>
<dbReference type="EMBL" id="BAAAQX010000006">
    <property type="protein sequence ID" value="GAA2207357.1"/>
    <property type="molecule type" value="Genomic_DNA"/>
</dbReference>
<dbReference type="Pfam" id="PF12833">
    <property type="entry name" value="HTH_18"/>
    <property type="match status" value="1"/>
</dbReference>
<dbReference type="Pfam" id="PF14525">
    <property type="entry name" value="AraC_binding_2"/>
    <property type="match status" value="1"/>
</dbReference>
<dbReference type="PROSITE" id="PS01124">
    <property type="entry name" value="HTH_ARAC_FAMILY_2"/>
    <property type="match status" value="1"/>
</dbReference>
<evidence type="ECO:0000256" key="1">
    <source>
        <dbReference type="ARBA" id="ARBA00023015"/>
    </source>
</evidence>
<dbReference type="Proteomes" id="UP001499843">
    <property type="component" value="Unassembled WGS sequence"/>
</dbReference>
<feature type="region of interest" description="Disordered" evidence="4">
    <location>
        <begin position="349"/>
        <end position="368"/>
    </location>
</feature>
<dbReference type="SMART" id="SM00342">
    <property type="entry name" value="HTH_ARAC"/>
    <property type="match status" value="1"/>
</dbReference>
<dbReference type="PANTHER" id="PTHR46796:SF6">
    <property type="entry name" value="ARAC SUBFAMILY"/>
    <property type="match status" value="1"/>
</dbReference>
<keyword evidence="2" id="KW-0238">DNA-binding</keyword>
<evidence type="ECO:0000259" key="5">
    <source>
        <dbReference type="PROSITE" id="PS01124"/>
    </source>
</evidence>
<dbReference type="InterPro" id="IPR009057">
    <property type="entry name" value="Homeodomain-like_sf"/>
</dbReference>
<keyword evidence="3" id="KW-0804">Transcription</keyword>
<evidence type="ECO:0000256" key="4">
    <source>
        <dbReference type="SAM" id="MobiDB-lite"/>
    </source>
</evidence>
<dbReference type="InterPro" id="IPR035418">
    <property type="entry name" value="AraC-bd_2"/>
</dbReference>
<dbReference type="InterPro" id="IPR018062">
    <property type="entry name" value="HTH_AraC-typ_CS"/>
</dbReference>
<accession>A0ABP5PA52</accession>
<dbReference type="PROSITE" id="PS00041">
    <property type="entry name" value="HTH_ARAC_FAMILY_1"/>
    <property type="match status" value="1"/>
</dbReference>
<evidence type="ECO:0000256" key="2">
    <source>
        <dbReference type="ARBA" id="ARBA00023125"/>
    </source>
</evidence>
<protein>
    <submittedName>
        <fullName evidence="6">Helix-turn-helix domain-containing protein</fullName>
    </submittedName>
</protein>
<dbReference type="PANTHER" id="PTHR46796">
    <property type="entry name" value="HTH-TYPE TRANSCRIPTIONAL ACTIVATOR RHAS-RELATED"/>
    <property type="match status" value="1"/>
</dbReference>
<dbReference type="Gene3D" id="1.10.10.60">
    <property type="entry name" value="Homeodomain-like"/>
    <property type="match status" value="1"/>
</dbReference>
<sequence>MQWGGVAAAEPEGVETECDHSFGTSWIHRAAGRGSVASVSTDLVPKPDRLAWWAHLSAHEIVPLALSTEHADDFRGRAYSVDLTGARVAEYATSPLKGRRTPAHVRRHDPGGYWLFLVHNGPVRLEQGRDDSVLEAGDIALFSTSHPFVTEFADTGELTRLTLMFLPKEALPLPHGKVDRLLARKLPARTGMGAILTGFLAGLREQAAACHPAELPRLGTIGMDLAAAFLAGHLEPDRPLPGGSHHRVLAARIDAYIDRHLGDPGLGPAVIAAHHHISVRTLHVLFQQRPETVSATIRRRRLERARADLADPRLRDRPIGEIALGRGFRTTADFSRAFRAAYDLSPREHRQQAFSGRRETTQLAGPLA</sequence>